<dbReference type="Proteomes" id="UP001247754">
    <property type="component" value="Unassembled WGS sequence"/>
</dbReference>
<feature type="chain" id="PRO_5045763294" evidence="4">
    <location>
        <begin position="27"/>
        <end position="257"/>
    </location>
</feature>
<name>A0ABU1FAG0_9RHOB</name>
<dbReference type="PANTHER" id="PTHR30632:SF17">
    <property type="entry name" value="MOLYBDATE-BINDING PROTEIN MODA"/>
    <property type="match status" value="1"/>
</dbReference>
<proteinExistence type="inferred from homology"/>
<evidence type="ECO:0000256" key="1">
    <source>
        <dbReference type="ARBA" id="ARBA00009175"/>
    </source>
</evidence>
<gene>
    <name evidence="5" type="primary">modA</name>
    <name evidence="5" type="ORF">RGD00_12475</name>
</gene>
<dbReference type="Pfam" id="PF13531">
    <property type="entry name" value="SBP_bac_11"/>
    <property type="match status" value="1"/>
</dbReference>
<evidence type="ECO:0000256" key="2">
    <source>
        <dbReference type="ARBA" id="ARBA00022723"/>
    </source>
</evidence>
<keyword evidence="2" id="KW-0479">Metal-binding</keyword>
<evidence type="ECO:0000313" key="5">
    <source>
        <dbReference type="EMBL" id="MDR5653424.1"/>
    </source>
</evidence>
<reference evidence="5 6" key="1">
    <citation type="submission" date="2023-09" db="EMBL/GenBank/DDBJ databases">
        <title>Xinfangfangia sedmenti sp. nov., isolated the sedment.</title>
        <authorList>
            <person name="Xu L."/>
        </authorList>
    </citation>
    <scope>NUCLEOTIDE SEQUENCE [LARGE SCALE GENOMIC DNA]</scope>
    <source>
        <strain evidence="5 6">LG-4</strain>
    </source>
</reference>
<feature type="signal peptide" evidence="4">
    <location>
        <begin position="1"/>
        <end position="26"/>
    </location>
</feature>
<evidence type="ECO:0000256" key="4">
    <source>
        <dbReference type="SAM" id="SignalP"/>
    </source>
</evidence>
<keyword evidence="6" id="KW-1185">Reference proteome</keyword>
<dbReference type="EMBL" id="JAVKPH010000013">
    <property type="protein sequence ID" value="MDR5653424.1"/>
    <property type="molecule type" value="Genomic_DNA"/>
</dbReference>
<evidence type="ECO:0000313" key="6">
    <source>
        <dbReference type="Proteomes" id="UP001247754"/>
    </source>
</evidence>
<dbReference type="InterPro" id="IPR005950">
    <property type="entry name" value="ModA"/>
</dbReference>
<dbReference type="PANTHER" id="PTHR30632">
    <property type="entry name" value="MOLYBDATE-BINDING PERIPLASMIC PROTEIN"/>
    <property type="match status" value="1"/>
</dbReference>
<dbReference type="Gene3D" id="3.40.190.10">
    <property type="entry name" value="Periplasmic binding protein-like II"/>
    <property type="match status" value="2"/>
</dbReference>
<dbReference type="SUPFAM" id="SSF53850">
    <property type="entry name" value="Periplasmic binding protein-like II"/>
    <property type="match status" value="1"/>
</dbReference>
<protein>
    <submittedName>
        <fullName evidence="5">Molybdate ABC transporter substrate-binding protein</fullName>
    </submittedName>
</protein>
<comment type="similarity">
    <text evidence="1">Belongs to the bacterial solute-binding protein ModA family.</text>
</comment>
<accession>A0ABU1FAG0</accession>
<sequence length="257" mass="25570">MPASPAPRRLALAAALAALLPLPAAAEEVVVFAAASLKNALDAVAQDFEAATGHRVTISYAGSNALARQIIEGAPADIFISAAVNWMDEVEKAGLVVADTRADILGNTLVLVGHGADAAPVAIDATLDLPALLDGGKLAMALVDAVPAGQYGKAALTALGLWDGVAPSVAQADNVRAALALVSSGEAPYGIVYATDAAADKGVTVVGAFPAATHPAILYPAALLTGAADAADRAFFEALTADAADAHFAAEGFAILN</sequence>
<dbReference type="PIRSF" id="PIRSF004846">
    <property type="entry name" value="ModA"/>
    <property type="match status" value="1"/>
</dbReference>
<comment type="caution">
    <text evidence="5">The sequence shown here is derived from an EMBL/GenBank/DDBJ whole genome shotgun (WGS) entry which is preliminary data.</text>
</comment>
<dbReference type="InterPro" id="IPR050682">
    <property type="entry name" value="ModA/WtpA"/>
</dbReference>
<dbReference type="RefSeq" id="WP_310457662.1">
    <property type="nucleotide sequence ID" value="NZ_JAVKPH010000013.1"/>
</dbReference>
<keyword evidence="3 4" id="KW-0732">Signal</keyword>
<evidence type="ECO:0000256" key="3">
    <source>
        <dbReference type="ARBA" id="ARBA00022729"/>
    </source>
</evidence>
<organism evidence="5 6">
    <name type="scientific">Ruixingdingia sedimenti</name>
    <dbReference type="NCBI Taxonomy" id="3073604"/>
    <lineage>
        <taxon>Bacteria</taxon>
        <taxon>Pseudomonadati</taxon>
        <taxon>Pseudomonadota</taxon>
        <taxon>Alphaproteobacteria</taxon>
        <taxon>Rhodobacterales</taxon>
        <taxon>Paracoccaceae</taxon>
        <taxon>Ruixingdingia</taxon>
    </lineage>
</organism>
<dbReference type="NCBIfam" id="TIGR01256">
    <property type="entry name" value="modA"/>
    <property type="match status" value="1"/>
</dbReference>